<reference evidence="1" key="1">
    <citation type="journal article" date="2019" name="Sci. Rep.">
        <title>Draft genome of Tanacetum cinerariifolium, the natural source of mosquito coil.</title>
        <authorList>
            <person name="Yamashiro T."/>
            <person name="Shiraishi A."/>
            <person name="Satake H."/>
            <person name="Nakayama K."/>
        </authorList>
    </citation>
    <scope>NUCLEOTIDE SEQUENCE</scope>
</reference>
<organism evidence="1">
    <name type="scientific">Tanacetum cinerariifolium</name>
    <name type="common">Dalmatian daisy</name>
    <name type="synonym">Chrysanthemum cinerariifolium</name>
    <dbReference type="NCBI Taxonomy" id="118510"/>
    <lineage>
        <taxon>Eukaryota</taxon>
        <taxon>Viridiplantae</taxon>
        <taxon>Streptophyta</taxon>
        <taxon>Embryophyta</taxon>
        <taxon>Tracheophyta</taxon>
        <taxon>Spermatophyta</taxon>
        <taxon>Magnoliopsida</taxon>
        <taxon>eudicotyledons</taxon>
        <taxon>Gunneridae</taxon>
        <taxon>Pentapetalae</taxon>
        <taxon>asterids</taxon>
        <taxon>campanulids</taxon>
        <taxon>Asterales</taxon>
        <taxon>Asteraceae</taxon>
        <taxon>Asteroideae</taxon>
        <taxon>Anthemideae</taxon>
        <taxon>Anthemidinae</taxon>
        <taxon>Tanacetum</taxon>
    </lineage>
</organism>
<evidence type="ECO:0000313" key="1">
    <source>
        <dbReference type="EMBL" id="GEU38047.1"/>
    </source>
</evidence>
<name>A0A6L2JN51_TANCI</name>
<gene>
    <name evidence="1" type="ORF">Tci_010025</name>
</gene>
<comment type="caution">
    <text evidence="1">The sequence shown here is derived from an EMBL/GenBank/DDBJ whole genome shotgun (WGS) entry which is preliminary data.</text>
</comment>
<dbReference type="AlphaFoldDB" id="A0A6L2JN51"/>
<proteinExistence type="predicted"/>
<dbReference type="EMBL" id="BKCJ010001005">
    <property type="protein sequence ID" value="GEU38047.1"/>
    <property type="molecule type" value="Genomic_DNA"/>
</dbReference>
<sequence length="245" mass="28335">MSKSYLFIHQREENGRMMLDSIDNEVYLTVEENGYTRPKKYFELTEAQQLQDDCDVQATNIILHGLPPDMYALVNHQEEMIQLNASTKQWHSYLLWHQGFHLQTINSEHLPIPEIRQPFKMEESLFNKFKEDNLEVLLALETEELLQPQRETMQLTEDLDAYNLDCDDISSAKAVLMVNLLSCDLDVLSESQDAGIHDTNSSTPNDLLVLSLAEQMTDHEANLDNENKTNKMVNESLIAELEIYK</sequence>
<evidence type="ECO:0008006" key="2">
    <source>
        <dbReference type="Google" id="ProtNLM"/>
    </source>
</evidence>
<protein>
    <recommendedName>
        <fullName evidence="2">Integrase, catalytic region, zinc finger, CCHC-type, peptidase aspartic, catalytic</fullName>
    </recommendedName>
</protein>
<accession>A0A6L2JN51</accession>